<proteinExistence type="inferred from homology"/>
<dbReference type="RefSeq" id="XP_005782218.1">
    <property type="nucleotide sequence ID" value="XM_005782161.1"/>
</dbReference>
<sequence>MGVKGLHSYLERKLSADAYRLPLSELPRRTGSDVVVVDGMALIRRLYPMDFDWVGGGQFQALYLSVGEFVRAWSAAGLRLIVFFDGGVDEAKLSEWLSRRSRDLATCEKVAAAVSRGEAVRASSSCWVPPLYVSKWIGAAFRAHGCRVVYTAGEADRAIAAHCVGRRCAGVLGKDSDFFVLPVPLYLALDSLRERGATPSVAVLEALGVPEGLLPLLASLVGNDFASLSALHGALLPGRHASGGPLIEAVGAELRRAAGAVCWDGSGAPPLQLWEELGGGGGAVLDAVARGKARCSLLLAALARASGGDAALAGLDPAVVIAAGPPVLAALTLRFLRLLAALGPLASGSDDAARLGETCAEAARLWAEAGATLG</sequence>
<keyword evidence="3" id="KW-1185">Reference proteome</keyword>
<dbReference type="InterPro" id="IPR029060">
    <property type="entry name" value="PIN-like_dom_sf"/>
</dbReference>
<dbReference type="AlphaFoldDB" id="A0A0D3K204"/>
<evidence type="ECO:0000256" key="1">
    <source>
        <dbReference type="ARBA" id="ARBA00009495"/>
    </source>
</evidence>
<dbReference type="GO" id="GO:0005634">
    <property type="term" value="C:nucleus"/>
    <property type="evidence" value="ECO:0007669"/>
    <property type="project" value="TreeGrafter"/>
</dbReference>
<dbReference type="KEGG" id="ehx:EMIHUDRAFT_233532"/>
<dbReference type="PaxDb" id="2903-EOD29789"/>
<evidence type="ECO:0000313" key="2">
    <source>
        <dbReference type="EnsemblProtists" id="EOD29789"/>
    </source>
</evidence>
<dbReference type="eggNOG" id="ENOG502QRMW">
    <property type="taxonomic scope" value="Eukaryota"/>
</dbReference>
<dbReference type="InterPro" id="IPR026784">
    <property type="entry name" value="Coact_PPARg"/>
</dbReference>
<dbReference type="PANTHER" id="PTHR15976:SF17">
    <property type="entry name" value="CONSTITUTIVE COACTIVATOR OF PEROXISOME PROLIFERATOR-ACTIVATED RECEPTOR GAMMA"/>
    <property type="match status" value="1"/>
</dbReference>
<dbReference type="Proteomes" id="UP000013827">
    <property type="component" value="Unassembled WGS sequence"/>
</dbReference>
<reference evidence="3" key="1">
    <citation type="journal article" date="2013" name="Nature">
        <title>Pan genome of the phytoplankton Emiliania underpins its global distribution.</title>
        <authorList>
            <person name="Read B.A."/>
            <person name="Kegel J."/>
            <person name="Klute M.J."/>
            <person name="Kuo A."/>
            <person name="Lefebvre S.C."/>
            <person name="Maumus F."/>
            <person name="Mayer C."/>
            <person name="Miller J."/>
            <person name="Monier A."/>
            <person name="Salamov A."/>
            <person name="Young J."/>
            <person name="Aguilar M."/>
            <person name="Claverie J.M."/>
            <person name="Frickenhaus S."/>
            <person name="Gonzalez K."/>
            <person name="Herman E.K."/>
            <person name="Lin Y.C."/>
            <person name="Napier J."/>
            <person name="Ogata H."/>
            <person name="Sarno A.F."/>
            <person name="Shmutz J."/>
            <person name="Schroeder D."/>
            <person name="de Vargas C."/>
            <person name="Verret F."/>
            <person name="von Dassow P."/>
            <person name="Valentin K."/>
            <person name="Van de Peer Y."/>
            <person name="Wheeler G."/>
            <person name="Dacks J.B."/>
            <person name="Delwiche C.F."/>
            <person name="Dyhrman S.T."/>
            <person name="Glockner G."/>
            <person name="John U."/>
            <person name="Richards T."/>
            <person name="Worden A.Z."/>
            <person name="Zhang X."/>
            <person name="Grigoriev I.V."/>
            <person name="Allen A.E."/>
            <person name="Bidle K."/>
            <person name="Borodovsky M."/>
            <person name="Bowler C."/>
            <person name="Brownlee C."/>
            <person name="Cock J.M."/>
            <person name="Elias M."/>
            <person name="Gladyshev V.N."/>
            <person name="Groth M."/>
            <person name="Guda C."/>
            <person name="Hadaegh A."/>
            <person name="Iglesias-Rodriguez M.D."/>
            <person name="Jenkins J."/>
            <person name="Jones B.M."/>
            <person name="Lawson T."/>
            <person name="Leese F."/>
            <person name="Lindquist E."/>
            <person name="Lobanov A."/>
            <person name="Lomsadze A."/>
            <person name="Malik S.B."/>
            <person name="Marsh M.E."/>
            <person name="Mackinder L."/>
            <person name="Mock T."/>
            <person name="Mueller-Roeber B."/>
            <person name="Pagarete A."/>
            <person name="Parker M."/>
            <person name="Probert I."/>
            <person name="Quesneville H."/>
            <person name="Raines C."/>
            <person name="Rensing S.A."/>
            <person name="Riano-Pachon D.M."/>
            <person name="Richier S."/>
            <person name="Rokitta S."/>
            <person name="Shiraiwa Y."/>
            <person name="Soanes D.M."/>
            <person name="van der Giezen M."/>
            <person name="Wahlund T.M."/>
            <person name="Williams B."/>
            <person name="Wilson W."/>
            <person name="Wolfe G."/>
            <person name="Wurch L.L."/>
        </authorList>
    </citation>
    <scope>NUCLEOTIDE SEQUENCE</scope>
</reference>
<dbReference type="STRING" id="2903.R1F955"/>
<protein>
    <submittedName>
        <fullName evidence="2">Uncharacterized protein</fullName>
    </submittedName>
</protein>
<reference evidence="2" key="2">
    <citation type="submission" date="2024-10" db="UniProtKB">
        <authorList>
            <consortium name="EnsemblProtists"/>
        </authorList>
    </citation>
    <scope>IDENTIFICATION</scope>
</reference>
<dbReference type="Gene3D" id="3.40.50.1010">
    <property type="entry name" value="5'-nuclease"/>
    <property type="match status" value="1"/>
</dbReference>
<name>A0A0D3K204_EMIH1</name>
<dbReference type="SUPFAM" id="SSF88723">
    <property type="entry name" value="PIN domain-like"/>
    <property type="match status" value="1"/>
</dbReference>
<evidence type="ECO:0000313" key="3">
    <source>
        <dbReference type="Proteomes" id="UP000013827"/>
    </source>
</evidence>
<dbReference type="GeneID" id="17275063"/>
<comment type="similarity">
    <text evidence="1">Belongs to the constitutive coactivator of PPAR-gamma family.</text>
</comment>
<dbReference type="HOGENOM" id="CLU_740685_0_0_1"/>
<dbReference type="EnsemblProtists" id="EOD29789">
    <property type="protein sequence ID" value="EOD29789"/>
    <property type="gene ID" value="EMIHUDRAFT_233532"/>
</dbReference>
<organism evidence="2 3">
    <name type="scientific">Emiliania huxleyi (strain CCMP1516)</name>
    <dbReference type="NCBI Taxonomy" id="280463"/>
    <lineage>
        <taxon>Eukaryota</taxon>
        <taxon>Haptista</taxon>
        <taxon>Haptophyta</taxon>
        <taxon>Prymnesiophyceae</taxon>
        <taxon>Isochrysidales</taxon>
        <taxon>Noelaerhabdaceae</taxon>
        <taxon>Emiliania</taxon>
    </lineage>
</organism>
<dbReference type="PANTHER" id="PTHR15976">
    <property type="entry name" value="CONSTITUTIVE COACTIVATOR OF PEROXISOME PROLIFERATOR-ACTIVATED RECEPTOR GAMMA"/>
    <property type="match status" value="1"/>
</dbReference>
<accession>A0A0D3K204</accession>